<keyword evidence="7" id="KW-1185">Reference proteome</keyword>
<sequence>MHRVLIFLLLFICLHQHAGAQHTIGLPDIINYNSLDFRASAGINCIRQGKNGILYISNNDGLLTFNGRYWKLHRLPNKAEVRSVALDTSGRIYVGGHDEIGYFFPADNGTLEYHSLKHLIPPVDHQFADIWDIIVSGDVVYFRTIESIFELRNNKITFFDAPGGWLMMTWVNHRLYTTDRSMGLLTLNNGNWEPACHNIPTEGLRIRSITPYHGDTLLVASLSSGLFLLYNHLLIPHKTSIDPILFNDRINCTQQITDNQYAIGTTGNGLFIVDEQGRLFQHFSRSEGLQNNNILSMFTDNDRNLWLGLENGIDLVNYSTSLRHIYPDKSSQVSGSAITVFNQQLYVGTSNGLFTLPVNPEEKDMSANSGTFTEVKNTKGQVWSLQEVNHQLLMGHQDGTFLISNGNATPLANKQGTWSFLPLQPDATSQQQVLAGAYTGIMLLNYNNSQQPEQIVKLDSLYESMRFLASDHGIIWGSHPYRGVFRMELSADKKTVVHKTILTQKDGLPAGTNNFVYKVKNRIAVATEKGVYEYNAASGKMQPSAYFKPFFKEMPVRYLTEDKEGNIWFVSNQLIGVVDFNHPADSSYFSLIWFPALPAQASTSPGYIYPYDKENIFICSGKGIYHINYQQYMNASTHLGVLISSVTALSPKDSLIFGGYLKTGAEAVPLVRLPKRWNSFHFEYTANVYPQKDNIEFSCKLIGLDQDWSDWSQRTEKDYTNLSCGTYTFTVRARNNTGNISEAVSYTFEVLPAWYQTGWAYALYLMAAGSLLFWLLQQHKKRLRHMQDQHDAAQKQLHYLHQLELYKNEKELISLQHDKLTSEVHLKNKELATITMHMVNRGKLVSRIREELSLLLKKTGLTGAASDFKPILRLLEDAEKGDNDWEQFAAHFDEVHHNFLSNLKKKYPVLTATDLKLCAYLKLNLSSKEIAQLMSISVKGVEIARYRLRKKLQLDTEVNLFDFLIKVTE</sequence>
<dbReference type="Proteomes" id="UP000199310">
    <property type="component" value="Unassembled WGS sequence"/>
</dbReference>
<evidence type="ECO:0000313" key="6">
    <source>
        <dbReference type="EMBL" id="SEW38724.1"/>
    </source>
</evidence>
<keyword evidence="3" id="KW-0472">Membrane</keyword>
<name>A0A1I0RER8_9BACT</name>
<evidence type="ECO:0000256" key="1">
    <source>
        <dbReference type="ARBA" id="ARBA00022553"/>
    </source>
</evidence>
<dbReference type="PANTHER" id="PTHR43547">
    <property type="entry name" value="TWO-COMPONENT HISTIDINE KINASE"/>
    <property type="match status" value="1"/>
</dbReference>
<accession>A0A1I0RER8</accession>
<dbReference type="GO" id="GO:0006355">
    <property type="term" value="P:regulation of DNA-templated transcription"/>
    <property type="evidence" value="ECO:0007669"/>
    <property type="project" value="InterPro"/>
</dbReference>
<proteinExistence type="predicted"/>
<gene>
    <name evidence="6" type="ORF">SAMN04488122_2652</name>
</gene>
<dbReference type="PANTHER" id="PTHR43547:SF2">
    <property type="entry name" value="HYBRID SIGNAL TRANSDUCTION HISTIDINE KINASE C"/>
    <property type="match status" value="1"/>
</dbReference>
<dbReference type="GO" id="GO:0000155">
    <property type="term" value="F:phosphorelay sensor kinase activity"/>
    <property type="evidence" value="ECO:0007669"/>
    <property type="project" value="TreeGrafter"/>
</dbReference>
<dbReference type="InterPro" id="IPR011123">
    <property type="entry name" value="Y_Y_Y"/>
</dbReference>
<dbReference type="InterPro" id="IPR016032">
    <property type="entry name" value="Sig_transdc_resp-reg_C-effctor"/>
</dbReference>
<keyword evidence="2" id="KW-0175">Coiled coil</keyword>
<dbReference type="RefSeq" id="WP_089895384.1">
    <property type="nucleotide sequence ID" value="NZ_FOJG01000001.1"/>
</dbReference>
<feature type="signal peptide" evidence="4">
    <location>
        <begin position="1"/>
        <end position="20"/>
    </location>
</feature>
<organism evidence="6 7">
    <name type="scientific">Chitinophaga arvensicola</name>
    <dbReference type="NCBI Taxonomy" id="29529"/>
    <lineage>
        <taxon>Bacteria</taxon>
        <taxon>Pseudomonadati</taxon>
        <taxon>Bacteroidota</taxon>
        <taxon>Chitinophagia</taxon>
        <taxon>Chitinophagales</taxon>
        <taxon>Chitinophagaceae</taxon>
        <taxon>Chitinophaga</taxon>
    </lineage>
</organism>
<evidence type="ECO:0000259" key="5">
    <source>
        <dbReference type="SMART" id="SM00421"/>
    </source>
</evidence>
<dbReference type="SUPFAM" id="SSF63829">
    <property type="entry name" value="Calcium-dependent phosphotriesterase"/>
    <property type="match status" value="1"/>
</dbReference>
<dbReference type="Gene3D" id="2.60.40.10">
    <property type="entry name" value="Immunoglobulins"/>
    <property type="match status" value="1"/>
</dbReference>
<dbReference type="Gene3D" id="2.130.10.10">
    <property type="entry name" value="YVTN repeat-like/Quinoprotein amine dehydrogenase"/>
    <property type="match status" value="3"/>
</dbReference>
<feature type="chain" id="PRO_5011726932" evidence="4">
    <location>
        <begin position="21"/>
        <end position="969"/>
    </location>
</feature>
<dbReference type="InterPro" id="IPR013783">
    <property type="entry name" value="Ig-like_fold"/>
</dbReference>
<dbReference type="EMBL" id="FOJG01000001">
    <property type="protein sequence ID" value="SEW38724.1"/>
    <property type="molecule type" value="Genomic_DNA"/>
</dbReference>
<feature type="coiled-coil region" evidence="2">
    <location>
        <begin position="776"/>
        <end position="823"/>
    </location>
</feature>
<dbReference type="InterPro" id="IPR011110">
    <property type="entry name" value="Reg_prop"/>
</dbReference>
<dbReference type="Gene3D" id="1.10.10.10">
    <property type="entry name" value="Winged helix-like DNA-binding domain superfamily/Winged helix DNA-binding domain"/>
    <property type="match status" value="1"/>
</dbReference>
<dbReference type="SUPFAM" id="SSF46894">
    <property type="entry name" value="C-terminal effector domain of the bipartite response regulators"/>
    <property type="match status" value="1"/>
</dbReference>
<dbReference type="InterPro" id="IPR000792">
    <property type="entry name" value="Tscrpt_reg_LuxR_C"/>
</dbReference>
<evidence type="ECO:0000256" key="2">
    <source>
        <dbReference type="SAM" id="Coils"/>
    </source>
</evidence>
<dbReference type="Pfam" id="PF07495">
    <property type="entry name" value="Y_Y_Y"/>
    <property type="match status" value="1"/>
</dbReference>
<evidence type="ECO:0000313" key="7">
    <source>
        <dbReference type="Proteomes" id="UP000199310"/>
    </source>
</evidence>
<protein>
    <submittedName>
        <fullName evidence="6">Two component regulator propeller</fullName>
    </submittedName>
</protein>
<dbReference type="InterPro" id="IPR015943">
    <property type="entry name" value="WD40/YVTN_repeat-like_dom_sf"/>
</dbReference>
<dbReference type="Pfam" id="PF07494">
    <property type="entry name" value="Reg_prop"/>
    <property type="match status" value="1"/>
</dbReference>
<feature type="domain" description="HTH luxR-type" evidence="5">
    <location>
        <begin position="907"/>
        <end position="964"/>
    </location>
</feature>
<keyword evidence="4" id="KW-0732">Signal</keyword>
<feature type="transmembrane region" description="Helical" evidence="3">
    <location>
        <begin position="758"/>
        <end position="776"/>
    </location>
</feature>
<dbReference type="InterPro" id="IPR036388">
    <property type="entry name" value="WH-like_DNA-bd_sf"/>
</dbReference>
<evidence type="ECO:0000256" key="3">
    <source>
        <dbReference type="SAM" id="Phobius"/>
    </source>
</evidence>
<dbReference type="STRING" id="29529.SAMN04488122_2652"/>
<reference evidence="7" key="1">
    <citation type="submission" date="2016-10" db="EMBL/GenBank/DDBJ databases">
        <authorList>
            <person name="Varghese N."/>
            <person name="Submissions S."/>
        </authorList>
    </citation>
    <scope>NUCLEOTIDE SEQUENCE [LARGE SCALE GENOMIC DNA]</scope>
    <source>
        <strain evidence="7">DSM 3695</strain>
    </source>
</reference>
<dbReference type="AlphaFoldDB" id="A0A1I0RER8"/>
<dbReference type="OrthoDB" id="9809670at2"/>
<evidence type="ECO:0000256" key="4">
    <source>
        <dbReference type="SAM" id="SignalP"/>
    </source>
</evidence>
<keyword evidence="1" id="KW-0597">Phosphoprotein</keyword>
<keyword evidence="3" id="KW-0812">Transmembrane</keyword>
<dbReference type="GO" id="GO:0003677">
    <property type="term" value="F:DNA binding"/>
    <property type="evidence" value="ECO:0007669"/>
    <property type="project" value="InterPro"/>
</dbReference>
<dbReference type="SMART" id="SM00421">
    <property type="entry name" value="HTH_LUXR"/>
    <property type="match status" value="1"/>
</dbReference>
<keyword evidence="3" id="KW-1133">Transmembrane helix</keyword>